<gene>
    <name evidence="2" type="ORF">J2Z30_008661</name>
    <name evidence="1" type="ORF">SIRAN47</name>
</gene>
<proteinExistence type="predicted"/>
<dbReference type="Proteomes" id="UP000756710">
    <property type="component" value="Unassembled WGS sequence"/>
</dbReference>
<name>A0A061A5M8_9ACTN</name>
<evidence type="ECO:0000313" key="1">
    <source>
        <dbReference type="EMBL" id="CDR18148.1"/>
    </source>
</evidence>
<dbReference type="AlphaFoldDB" id="A0A061A5M8"/>
<protein>
    <submittedName>
        <fullName evidence="1">Uncharacterized protein</fullName>
    </submittedName>
</protein>
<reference evidence="1" key="1">
    <citation type="submission" date="2014-05" db="EMBL/GenBank/DDBJ databases">
        <authorList>
            <person name="Horn Fabian"/>
        </authorList>
    </citation>
    <scope>NUCLEOTIDE SEQUENCE</scope>
</reference>
<evidence type="ECO:0000313" key="2">
    <source>
        <dbReference type="EMBL" id="MBP2067594.1"/>
    </source>
</evidence>
<dbReference type="EMBL" id="LK022849">
    <property type="protein sequence ID" value="CDR18148.1"/>
    <property type="molecule type" value="Genomic_DNA"/>
</dbReference>
<reference evidence="2 3" key="2">
    <citation type="submission" date="2021-03" db="EMBL/GenBank/DDBJ databases">
        <title>Genomic Encyclopedia of Type Strains, Phase IV (KMG-IV): sequencing the most valuable type-strain genomes for metagenomic binning, comparative biology and taxonomic classification.</title>
        <authorList>
            <person name="Goeker M."/>
        </authorList>
    </citation>
    <scope>NUCLEOTIDE SEQUENCE [LARGE SCALE GENOMIC DNA]</scope>
    <source>
        <strain evidence="2 3">DSM 41954</strain>
    </source>
</reference>
<accession>A0A061A5M8</accession>
<evidence type="ECO:0000313" key="3">
    <source>
        <dbReference type="Proteomes" id="UP000756710"/>
    </source>
</evidence>
<dbReference type="HOGENOM" id="CLU_2358511_0_0_11"/>
<sequence>MLDAVAQQAGRGEVPGELAFHQAVLDNREALSATIARLSGQPSDGTDAYYTYIAHLMADLPLPTCYTPSRWLAGEAAARARWRALVTARRDLLGAG</sequence>
<keyword evidence="3" id="KW-1185">Reference proteome</keyword>
<organism evidence="1">
    <name type="scientific">Streptomyces iranensis</name>
    <dbReference type="NCBI Taxonomy" id="576784"/>
    <lineage>
        <taxon>Bacteria</taxon>
        <taxon>Bacillati</taxon>
        <taxon>Actinomycetota</taxon>
        <taxon>Actinomycetes</taxon>
        <taxon>Kitasatosporales</taxon>
        <taxon>Streptomycetaceae</taxon>
        <taxon>Streptomyces</taxon>
        <taxon>Streptomyces violaceusniger group</taxon>
    </lineage>
</organism>
<dbReference type="GeneID" id="32474300"/>
<dbReference type="RefSeq" id="WP_044582658.1">
    <property type="nucleotide sequence ID" value="NZ_BAABDR010000100.1"/>
</dbReference>
<dbReference type="EMBL" id="JAGGLR010000032">
    <property type="protein sequence ID" value="MBP2067594.1"/>
    <property type="molecule type" value="Genomic_DNA"/>
</dbReference>